<name>A0A165LAN2_EXIGL</name>
<proteinExistence type="predicted"/>
<dbReference type="AlphaFoldDB" id="A0A165LAN2"/>
<feature type="domain" description="F-box" evidence="1">
    <location>
        <begin position="65"/>
        <end position="98"/>
    </location>
</feature>
<dbReference type="InterPro" id="IPR001810">
    <property type="entry name" value="F-box_dom"/>
</dbReference>
<dbReference type="Pfam" id="PF00646">
    <property type="entry name" value="F-box"/>
    <property type="match status" value="1"/>
</dbReference>
<reference evidence="2 3" key="1">
    <citation type="journal article" date="2016" name="Mol. Biol. Evol.">
        <title>Comparative Genomics of Early-Diverging Mushroom-Forming Fungi Provides Insights into the Origins of Lignocellulose Decay Capabilities.</title>
        <authorList>
            <person name="Nagy L.G."/>
            <person name="Riley R."/>
            <person name="Tritt A."/>
            <person name="Adam C."/>
            <person name="Daum C."/>
            <person name="Floudas D."/>
            <person name="Sun H."/>
            <person name="Yadav J.S."/>
            <person name="Pangilinan J."/>
            <person name="Larsson K.H."/>
            <person name="Matsuura K."/>
            <person name="Barry K."/>
            <person name="Labutti K."/>
            <person name="Kuo R."/>
            <person name="Ohm R.A."/>
            <person name="Bhattacharya S.S."/>
            <person name="Shirouzu T."/>
            <person name="Yoshinaga Y."/>
            <person name="Martin F.M."/>
            <person name="Grigoriev I.V."/>
            <person name="Hibbett D.S."/>
        </authorList>
    </citation>
    <scope>NUCLEOTIDE SEQUENCE [LARGE SCALE GENOMIC DNA]</scope>
    <source>
        <strain evidence="2 3">HHB12029</strain>
    </source>
</reference>
<keyword evidence="3" id="KW-1185">Reference proteome</keyword>
<gene>
    <name evidence="2" type="ORF">EXIGLDRAFT_832739</name>
</gene>
<dbReference type="SUPFAM" id="SSF81383">
    <property type="entry name" value="F-box domain"/>
    <property type="match status" value="1"/>
</dbReference>
<evidence type="ECO:0000313" key="3">
    <source>
        <dbReference type="Proteomes" id="UP000077266"/>
    </source>
</evidence>
<evidence type="ECO:0000313" key="2">
    <source>
        <dbReference type="EMBL" id="KZV97604.1"/>
    </source>
</evidence>
<protein>
    <recommendedName>
        <fullName evidence="1">F-box domain-containing protein</fullName>
    </recommendedName>
</protein>
<dbReference type="Proteomes" id="UP000077266">
    <property type="component" value="Unassembled WGS sequence"/>
</dbReference>
<dbReference type="CDD" id="cd09917">
    <property type="entry name" value="F-box_SF"/>
    <property type="match status" value="1"/>
</dbReference>
<dbReference type="EMBL" id="KV425928">
    <property type="protein sequence ID" value="KZV97604.1"/>
    <property type="molecule type" value="Genomic_DNA"/>
</dbReference>
<dbReference type="InterPro" id="IPR036047">
    <property type="entry name" value="F-box-like_dom_sf"/>
</dbReference>
<accession>A0A165LAN2</accession>
<evidence type="ECO:0000259" key="1">
    <source>
        <dbReference type="Pfam" id="PF00646"/>
    </source>
</evidence>
<dbReference type="OrthoDB" id="3331369at2759"/>
<sequence length="547" mass="61555">MSTPNPAAALEDLPIDGTITRLRTEARTHARGASFDQDVAGLRARFDGELARTARVRNVTSSLQSRLPDELWCLAWQDLPLVDRLSLLLVCHAWRNIALGCASVWSLVDVHMDLHNIECDCILCQDSRSDFGKRYFPLEARLPAKSNLHLVPRALELGRRAPIILQIRDTASYSDEEAYRFLGELLRPHSDRLRTMHLVFYDNYVLRQLLEPMEPLRGLRVLSVTCGEARCHYEPHNLAGRSIACPALQQLHLPTCIAWRPGIDAVMTPALRRLSCAVDSLADVLFILETCTNLAHLALHLQFGQDHLYEPASLTPSLAKGRERARNLVEVEIQDVTPYNDDELLAIFGTSEIKWLWLSYRSEHRPPQRVLDQLASHCRGHVTLKLTCPSDRCHAFQLISDLTGPNRTIIQKSDSAMLRQTWELLSMRIPQSIMVEISIWRMLHEQQLPPPIPVLNVTTFTLMLSTTDDLTGLRPIDQLFPRLDTLFFGGHGPSEVFVDADALAAVADSLIPLGSLDFLAASRIIVQGDDTLLRQKAKSVRLSNARL</sequence>
<organism evidence="2 3">
    <name type="scientific">Exidia glandulosa HHB12029</name>
    <dbReference type="NCBI Taxonomy" id="1314781"/>
    <lineage>
        <taxon>Eukaryota</taxon>
        <taxon>Fungi</taxon>
        <taxon>Dikarya</taxon>
        <taxon>Basidiomycota</taxon>
        <taxon>Agaricomycotina</taxon>
        <taxon>Agaricomycetes</taxon>
        <taxon>Auriculariales</taxon>
        <taxon>Exidiaceae</taxon>
        <taxon>Exidia</taxon>
    </lineage>
</organism>
<dbReference type="InParanoid" id="A0A165LAN2"/>